<dbReference type="SUPFAM" id="SSF81606">
    <property type="entry name" value="PP2C-like"/>
    <property type="match status" value="1"/>
</dbReference>
<dbReference type="SMART" id="SM00332">
    <property type="entry name" value="PP2Cc"/>
    <property type="match status" value="1"/>
</dbReference>
<feature type="domain" description="PPM-type phosphatase" evidence="1">
    <location>
        <begin position="33"/>
        <end position="285"/>
    </location>
</feature>
<dbReference type="InterPro" id="IPR036457">
    <property type="entry name" value="PPM-type-like_dom_sf"/>
</dbReference>
<organism evidence="2 3">
    <name type="scientific">Cutibacterium avidum</name>
    <dbReference type="NCBI Taxonomy" id="33010"/>
    <lineage>
        <taxon>Bacteria</taxon>
        <taxon>Bacillati</taxon>
        <taxon>Actinomycetota</taxon>
        <taxon>Actinomycetes</taxon>
        <taxon>Propionibacteriales</taxon>
        <taxon>Propionibacteriaceae</taxon>
        <taxon>Cutibacterium</taxon>
    </lineage>
</organism>
<dbReference type="RefSeq" id="WP_065674061.1">
    <property type="nucleotide sequence ID" value="NZ_JAQDJS010000007.1"/>
</dbReference>
<reference evidence="2 3" key="1">
    <citation type="submission" date="2017-07" db="EMBL/GenBank/DDBJ databases">
        <authorList>
            <person name="Sun Z.S."/>
            <person name="Albrecht U."/>
            <person name="Echele G."/>
            <person name="Lee C.C."/>
        </authorList>
    </citation>
    <scope>NUCLEOTIDE SEQUENCE [LARGE SCALE GENOMIC DNA]</scope>
    <source>
        <strain evidence="2 3">P16-029</strain>
    </source>
</reference>
<dbReference type="PANTHER" id="PTHR21586:SF4">
    <property type="entry name" value="PROTEIN PHOSPHATASE 2C-RELATED PROTEIN"/>
    <property type="match status" value="1"/>
</dbReference>
<dbReference type="PANTHER" id="PTHR21586">
    <property type="entry name" value="TIPA"/>
    <property type="match status" value="1"/>
</dbReference>
<dbReference type="Proteomes" id="UP000259211">
    <property type="component" value="Unassembled WGS sequence"/>
</dbReference>
<dbReference type="Pfam" id="PF13672">
    <property type="entry name" value="PP2C_2"/>
    <property type="match status" value="1"/>
</dbReference>
<comment type="caution">
    <text evidence="2">The sequence shown here is derived from an EMBL/GenBank/DDBJ whole genome shotgun (WGS) entry which is preliminary data.</text>
</comment>
<dbReference type="PROSITE" id="PS51746">
    <property type="entry name" value="PPM_2"/>
    <property type="match status" value="1"/>
</dbReference>
<sequence length="287" mass="30470">MNESDQSSTEIVTPDTSAISRVDLTERAAARGDVACASHIGLRHETNQDAAALGIDSSGRHIVLVVADGVSSTEGAEECARIASHTARDYLTATMDQGMPANDDDIVTLFERAFRKAHEAVVSESRPIGACTLAVAVATQERIVVGNIGDTRTYWFPDDGNCVRLSIDDSMAQAQMDLGMSREEAEAGIGAHAITKWLGASATDLAPRVMAYQPQHSGWLLVCSDGLWNHVPDPDDLTTLVTDLAGTARKNDQGRPDPADLAAGLIAHANACGGHDNITVALWRRDA</sequence>
<evidence type="ECO:0000313" key="3">
    <source>
        <dbReference type="Proteomes" id="UP000259211"/>
    </source>
</evidence>
<dbReference type="InterPro" id="IPR053287">
    <property type="entry name" value="PP2C-like_domain"/>
</dbReference>
<proteinExistence type="predicted"/>
<dbReference type="Gene3D" id="3.60.40.10">
    <property type="entry name" value="PPM-type phosphatase domain"/>
    <property type="match status" value="1"/>
</dbReference>
<dbReference type="AlphaFoldDB" id="A0A3E2DHV3"/>
<dbReference type="SMART" id="SM00331">
    <property type="entry name" value="PP2C_SIG"/>
    <property type="match status" value="1"/>
</dbReference>
<name>A0A3E2DHV3_9ACTN</name>
<dbReference type="InterPro" id="IPR001932">
    <property type="entry name" value="PPM-type_phosphatase-like_dom"/>
</dbReference>
<dbReference type="CDD" id="cd00143">
    <property type="entry name" value="PP2Cc"/>
    <property type="match status" value="1"/>
</dbReference>
<protein>
    <submittedName>
        <fullName evidence="2">Serine/threonine-protein phosphatase</fullName>
    </submittedName>
</protein>
<evidence type="ECO:0000313" key="2">
    <source>
        <dbReference type="EMBL" id="RFT44921.1"/>
    </source>
</evidence>
<gene>
    <name evidence="2" type="ORF">CHT91_05545</name>
</gene>
<dbReference type="EMBL" id="NOWI01000004">
    <property type="protein sequence ID" value="RFT44921.1"/>
    <property type="molecule type" value="Genomic_DNA"/>
</dbReference>
<evidence type="ECO:0000259" key="1">
    <source>
        <dbReference type="PROSITE" id="PS51746"/>
    </source>
</evidence>
<accession>A0A3E2DHV3</accession>